<reference evidence="1" key="1">
    <citation type="submission" date="2022-11" db="EMBL/GenBank/DDBJ databases">
        <authorList>
            <person name="Somphong A."/>
            <person name="Phongsopitanun W."/>
        </authorList>
    </citation>
    <scope>NUCLEOTIDE SEQUENCE</scope>
    <source>
        <strain evidence="1">Pm04-4</strain>
    </source>
</reference>
<name>A0ABT4AZI9_9ACTN</name>
<keyword evidence="2" id="KW-1185">Reference proteome</keyword>
<evidence type="ECO:0000313" key="1">
    <source>
        <dbReference type="EMBL" id="MCY1139060.1"/>
    </source>
</evidence>
<proteinExistence type="predicted"/>
<protein>
    <submittedName>
        <fullName evidence="1">F420-dependent oxidoreductase</fullName>
    </submittedName>
</protein>
<dbReference type="Gene3D" id="3.20.20.30">
    <property type="entry name" value="Luciferase-like domain"/>
    <property type="match status" value="1"/>
</dbReference>
<gene>
    <name evidence="1" type="ORF">OWR29_13770</name>
</gene>
<dbReference type="Proteomes" id="UP001151002">
    <property type="component" value="Unassembled WGS sequence"/>
</dbReference>
<accession>A0ABT4AZI9</accession>
<dbReference type="EMBL" id="JAPNTZ010000004">
    <property type="protein sequence ID" value="MCY1139060.1"/>
    <property type="molecule type" value="Genomic_DNA"/>
</dbReference>
<dbReference type="InterPro" id="IPR036661">
    <property type="entry name" value="Luciferase-like_sf"/>
</dbReference>
<organism evidence="1 2">
    <name type="scientific">Paractinoplanes pyxinae</name>
    <dbReference type="NCBI Taxonomy" id="2997416"/>
    <lineage>
        <taxon>Bacteria</taxon>
        <taxon>Bacillati</taxon>
        <taxon>Actinomycetota</taxon>
        <taxon>Actinomycetes</taxon>
        <taxon>Micromonosporales</taxon>
        <taxon>Micromonosporaceae</taxon>
        <taxon>Paractinoplanes</taxon>
    </lineage>
</organism>
<comment type="caution">
    <text evidence="1">The sequence shown here is derived from an EMBL/GenBank/DDBJ whole genome shotgun (WGS) entry which is preliminary data.</text>
</comment>
<evidence type="ECO:0000313" key="2">
    <source>
        <dbReference type="Proteomes" id="UP001151002"/>
    </source>
</evidence>
<dbReference type="SUPFAM" id="SSF51679">
    <property type="entry name" value="Bacterial luciferase-like"/>
    <property type="match status" value="1"/>
</dbReference>
<dbReference type="RefSeq" id="WP_267563139.1">
    <property type="nucleotide sequence ID" value="NZ_JAPNTZ010000004.1"/>
</dbReference>
<sequence>MCAAPLAWAGRLIRTVREDWAAAGRTGRPRIVGQVNVALGEAATPARRALAAYYGREDWGIPITDPGELADTVAAYRALGADELVLYCWAGDPAQVDVLAQVLGLTPTA</sequence>